<evidence type="ECO:0000313" key="2">
    <source>
        <dbReference type="EMBL" id="CAK9308776.1"/>
    </source>
</evidence>
<protein>
    <submittedName>
        <fullName evidence="2">Uncharacterized protein</fullName>
    </submittedName>
</protein>
<feature type="compositionally biased region" description="Polar residues" evidence="1">
    <location>
        <begin position="80"/>
        <end position="89"/>
    </location>
</feature>
<evidence type="ECO:0000313" key="3">
    <source>
        <dbReference type="Proteomes" id="UP001642487"/>
    </source>
</evidence>
<dbReference type="EMBL" id="OZ021735">
    <property type="protein sequence ID" value="CAK9308776.1"/>
    <property type="molecule type" value="Genomic_DNA"/>
</dbReference>
<accession>A0ABP0XKT1</accession>
<feature type="region of interest" description="Disordered" evidence="1">
    <location>
        <begin position="80"/>
        <end position="99"/>
    </location>
</feature>
<reference evidence="2 3" key="1">
    <citation type="submission" date="2024-03" db="EMBL/GenBank/DDBJ databases">
        <authorList>
            <person name="Gkanogiannis A."/>
            <person name="Becerra Lopez-Lavalle L."/>
        </authorList>
    </citation>
    <scope>NUCLEOTIDE SEQUENCE [LARGE SCALE GENOMIC DNA]</scope>
</reference>
<keyword evidence="3" id="KW-1185">Reference proteome</keyword>
<organism evidence="2 3">
    <name type="scientific">Citrullus colocynthis</name>
    <name type="common">colocynth</name>
    <dbReference type="NCBI Taxonomy" id="252529"/>
    <lineage>
        <taxon>Eukaryota</taxon>
        <taxon>Viridiplantae</taxon>
        <taxon>Streptophyta</taxon>
        <taxon>Embryophyta</taxon>
        <taxon>Tracheophyta</taxon>
        <taxon>Spermatophyta</taxon>
        <taxon>Magnoliopsida</taxon>
        <taxon>eudicotyledons</taxon>
        <taxon>Gunneridae</taxon>
        <taxon>Pentapetalae</taxon>
        <taxon>rosids</taxon>
        <taxon>fabids</taxon>
        <taxon>Cucurbitales</taxon>
        <taxon>Cucurbitaceae</taxon>
        <taxon>Benincaseae</taxon>
        <taxon>Citrullus</taxon>
    </lineage>
</organism>
<sequence>METKPNEIDVCLLKNMDLALKGRPLSQTSKSSYFCTLPSEQRNYWSCHNMLLLHVRFPDFCPDPKPLAMIELQNLSEEFSLSSETQTGQRELMKADQNL</sequence>
<gene>
    <name evidence="2" type="ORF">CITCOLO1_LOCUS292</name>
</gene>
<dbReference type="Proteomes" id="UP001642487">
    <property type="component" value="Chromosome 1"/>
</dbReference>
<name>A0ABP0XKT1_9ROSI</name>
<evidence type="ECO:0000256" key="1">
    <source>
        <dbReference type="SAM" id="MobiDB-lite"/>
    </source>
</evidence>
<proteinExistence type="predicted"/>